<dbReference type="Gene3D" id="3.10.20.370">
    <property type="match status" value="1"/>
</dbReference>
<dbReference type="SUPFAM" id="SSF56672">
    <property type="entry name" value="DNA/RNA polymerases"/>
    <property type="match status" value="1"/>
</dbReference>
<organism evidence="3 4">
    <name type="scientific">Phytophthora fragariaefolia</name>
    <dbReference type="NCBI Taxonomy" id="1490495"/>
    <lineage>
        <taxon>Eukaryota</taxon>
        <taxon>Sar</taxon>
        <taxon>Stramenopiles</taxon>
        <taxon>Oomycota</taxon>
        <taxon>Peronosporomycetes</taxon>
        <taxon>Peronosporales</taxon>
        <taxon>Peronosporaceae</taxon>
        <taxon>Phytophthora</taxon>
    </lineage>
</organism>
<dbReference type="PANTHER" id="PTHR37984:SF5">
    <property type="entry name" value="PROTEIN NYNRIN-LIKE"/>
    <property type="match status" value="1"/>
</dbReference>
<dbReference type="InterPro" id="IPR043128">
    <property type="entry name" value="Rev_trsase/Diguanyl_cyclase"/>
</dbReference>
<dbReference type="OrthoDB" id="118376at2759"/>
<name>A0A9W7D4Z8_9STRA</name>
<dbReference type="PANTHER" id="PTHR37984">
    <property type="entry name" value="PROTEIN CBG26694"/>
    <property type="match status" value="1"/>
</dbReference>
<dbReference type="Pfam" id="PF17919">
    <property type="entry name" value="RT_RNaseH_2"/>
    <property type="match status" value="1"/>
</dbReference>
<reference evidence="3" key="1">
    <citation type="submission" date="2023-04" db="EMBL/GenBank/DDBJ databases">
        <title>Phytophthora fragariaefolia NBRC 109709.</title>
        <authorList>
            <person name="Ichikawa N."/>
            <person name="Sato H."/>
            <person name="Tonouchi N."/>
        </authorList>
    </citation>
    <scope>NUCLEOTIDE SEQUENCE</scope>
    <source>
        <strain evidence="3">NBRC 109709</strain>
    </source>
</reference>
<dbReference type="Proteomes" id="UP001165121">
    <property type="component" value="Unassembled WGS sequence"/>
</dbReference>
<evidence type="ECO:0000313" key="3">
    <source>
        <dbReference type="EMBL" id="GMF55211.1"/>
    </source>
</evidence>
<evidence type="ECO:0000313" key="4">
    <source>
        <dbReference type="Proteomes" id="UP001165121"/>
    </source>
</evidence>
<dbReference type="AlphaFoldDB" id="A0A9W7D4Z8"/>
<evidence type="ECO:0000259" key="2">
    <source>
        <dbReference type="Pfam" id="PF17919"/>
    </source>
</evidence>
<protein>
    <submittedName>
        <fullName evidence="3">Unnamed protein product</fullName>
    </submittedName>
</protein>
<gene>
    <name evidence="3" type="ORF">Pfra01_002321000</name>
</gene>
<dbReference type="GO" id="GO:0003824">
    <property type="term" value="F:catalytic activity"/>
    <property type="evidence" value="ECO:0007669"/>
    <property type="project" value="UniProtKB-KW"/>
</dbReference>
<dbReference type="InterPro" id="IPR041577">
    <property type="entry name" value="RT_RNaseH_2"/>
</dbReference>
<dbReference type="InterPro" id="IPR050951">
    <property type="entry name" value="Retrovirus_Pol_polyprotein"/>
</dbReference>
<dbReference type="Gene3D" id="3.30.70.270">
    <property type="match status" value="1"/>
</dbReference>
<accession>A0A9W7D4Z8</accession>
<keyword evidence="1" id="KW-0511">Multifunctional enzyme</keyword>
<dbReference type="FunFam" id="3.30.70.270:FF:000045">
    <property type="entry name" value="Transposon Tf2-7 polyprotein"/>
    <property type="match status" value="1"/>
</dbReference>
<sequence length="161" mass="18296">MKKCHWGRNQVAFLGHIVTTTGIYTEKGKAVLNVKRPVDIYGLRSFLGLTSYFRRYIPEYASISAPLERLKMKDAPFVWTEDCESAVRQLKRTLMKPPILVYPDGQKGSQFYVDSSRYAVGACLMQEVDGRDRVVAYASKLLTGSQKNWISEQDGISEMEC</sequence>
<proteinExistence type="predicted"/>
<dbReference type="InterPro" id="IPR043502">
    <property type="entry name" value="DNA/RNA_pol_sf"/>
</dbReference>
<dbReference type="EMBL" id="BSXT01003673">
    <property type="protein sequence ID" value="GMF55211.1"/>
    <property type="molecule type" value="Genomic_DNA"/>
</dbReference>
<feature type="domain" description="Reverse transcriptase/retrotransposon-derived protein RNase H-like" evidence="2">
    <location>
        <begin position="79"/>
        <end position="149"/>
    </location>
</feature>
<evidence type="ECO:0000256" key="1">
    <source>
        <dbReference type="ARBA" id="ARBA00023268"/>
    </source>
</evidence>
<comment type="caution">
    <text evidence="3">The sequence shown here is derived from an EMBL/GenBank/DDBJ whole genome shotgun (WGS) entry which is preliminary data.</text>
</comment>
<keyword evidence="4" id="KW-1185">Reference proteome</keyword>